<reference evidence="2 3" key="1">
    <citation type="submission" date="2024-10" db="EMBL/GenBank/DDBJ databases">
        <title>Updated reference genomes for cyclostephanoid diatoms.</title>
        <authorList>
            <person name="Roberts W.R."/>
            <person name="Alverson A.J."/>
        </authorList>
    </citation>
    <scope>NUCLEOTIDE SEQUENCE [LARGE SCALE GENOMIC DNA]</scope>
    <source>
        <strain evidence="2 3">AJA010-31</strain>
    </source>
</reference>
<proteinExistence type="predicted"/>
<feature type="signal peptide" evidence="1">
    <location>
        <begin position="1"/>
        <end position="22"/>
    </location>
</feature>
<keyword evidence="1" id="KW-0732">Signal</keyword>
<name>A0ABD3PXY9_9STRA</name>
<evidence type="ECO:0000313" key="2">
    <source>
        <dbReference type="EMBL" id="KAL3792081.1"/>
    </source>
</evidence>
<dbReference type="Proteomes" id="UP001530400">
    <property type="component" value="Unassembled WGS sequence"/>
</dbReference>
<keyword evidence="3" id="KW-1185">Reference proteome</keyword>
<organism evidence="2 3">
    <name type="scientific">Cyclotella atomus</name>
    <dbReference type="NCBI Taxonomy" id="382360"/>
    <lineage>
        <taxon>Eukaryota</taxon>
        <taxon>Sar</taxon>
        <taxon>Stramenopiles</taxon>
        <taxon>Ochrophyta</taxon>
        <taxon>Bacillariophyta</taxon>
        <taxon>Coscinodiscophyceae</taxon>
        <taxon>Thalassiosirophycidae</taxon>
        <taxon>Stephanodiscales</taxon>
        <taxon>Stephanodiscaceae</taxon>
        <taxon>Cyclotella</taxon>
    </lineage>
</organism>
<protein>
    <submittedName>
        <fullName evidence="2">Uncharacterized protein</fullName>
    </submittedName>
</protein>
<dbReference type="EMBL" id="JALLPJ020000437">
    <property type="protein sequence ID" value="KAL3792081.1"/>
    <property type="molecule type" value="Genomic_DNA"/>
</dbReference>
<feature type="chain" id="PRO_5044860723" evidence="1">
    <location>
        <begin position="23"/>
        <end position="279"/>
    </location>
</feature>
<comment type="caution">
    <text evidence="2">The sequence shown here is derived from an EMBL/GenBank/DDBJ whole genome shotgun (WGS) entry which is preliminary data.</text>
</comment>
<accession>A0ABD3PXY9</accession>
<dbReference type="AlphaFoldDB" id="A0ABD3PXY9"/>
<sequence length="279" mass="29093">MASLIASLILLFVQCNTSAAAAAKYANRAAFVSQSSRASKLLSSNVGSSQTATIANTMIPRSNHRTAALQRSTTALFSLKPAAIPLMDSGKALARSGELLIDLTTQLSLYGGSLSAAGACIRNAGDCLAQAAASCRFKTAAELVIDELREGADCLKEGVDKLYRASEESGVDGDDRLQLTIEEMIPRLSSVALSLEDAGRSILDREAVKLTGAHLVSAGEALEGLASVVERLDEGSENARLSSQRMGYASQQMVLAGRELGGSDEKKAVKGKAWLKGGG</sequence>
<evidence type="ECO:0000313" key="3">
    <source>
        <dbReference type="Proteomes" id="UP001530400"/>
    </source>
</evidence>
<evidence type="ECO:0000256" key="1">
    <source>
        <dbReference type="SAM" id="SignalP"/>
    </source>
</evidence>
<gene>
    <name evidence="2" type="ORF">ACHAWO_008720</name>
</gene>